<dbReference type="AlphaFoldDB" id="A0A5C3E647"/>
<evidence type="ECO:0000256" key="1">
    <source>
        <dbReference type="SAM" id="MobiDB-lite"/>
    </source>
</evidence>
<evidence type="ECO:0000256" key="2">
    <source>
        <dbReference type="SAM" id="SignalP"/>
    </source>
</evidence>
<gene>
    <name evidence="3" type="ORF">UTRI_02276</name>
</gene>
<reference evidence="3 4" key="1">
    <citation type="submission" date="2018-03" db="EMBL/GenBank/DDBJ databases">
        <authorList>
            <person name="Guldener U."/>
        </authorList>
    </citation>
    <scope>NUCLEOTIDE SEQUENCE [LARGE SCALE GENOMIC DNA]</scope>
    <source>
        <strain evidence="3 4">NBRC100155</strain>
    </source>
</reference>
<evidence type="ECO:0000313" key="3">
    <source>
        <dbReference type="EMBL" id="SPO26002.1"/>
    </source>
</evidence>
<dbReference type="Proteomes" id="UP000324022">
    <property type="component" value="Unassembled WGS sequence"/>
</dbReference>
<feature type="chain" id="PRO_5022819977" description="Secreted protein" evidence="2">
    <location>
        <begin position="23"/>
        <end position="93"/>
    </location>
</feature>
<keyword evidence="4" id="KW-1185">Reference proteome</keyword>
<dbReference type="EMBL" id="OOIN01000013">
    <property type="protein sequence ID" value="SPO26002.1"/>
    <property type="molecule type" value="Genomic_DNA"/>
</dbReference>
<name>A0A5C3E647_9BASI</name>
<feature type="region of interest" description="Disordered" evidence="1">
    <location>
        <begin position="22"/>
        <end position="50"/>
    </location>
</feature>
<proteinExistence type="predicted"/>
<accession>A0A5C3E647</accession>
<protein>
    <recommendedName>
        <fullName evidence="5">Secreted protein</fullName>
    </recommendedName>
</protein>
<keyword evidence="2" id="KW-0732">Signal</keyword>
<organism evidence="3 4">
    <name type="scientific">Ustilago trichophora</name>
    <dbReference type="NCBI Taxonomy" id="86804"/>
    <lineage>
        <taxon>Eukaryota</taxon>
        <taxon>Fungi</taxon>
        <taxon>Dikarya</taxon>
        <taxon>Basidiomycota</taxon>
        <taxon>Ustilaginomycotina</taxon>
        <taxon>Ustilaginomycetes</taxon>
        <taxon>Ustilaginales</taxon>
        <taxon>Ustilaginaceae</taxon>
        <taxon>Ustilago</taxon>
    </lineage>
</organism>
<evidence type="ECO:0000313" key="4">
    <source>
        <dbReference type="Proteomes" id="UP000324022"/>
    </source>
</evidence>
<sequence length="93" mass="9936">MQEQAILIVVVLLLLLRRWGQSAQPRSRGKHGAANGVSADDGHETSSGRNITGVDSAALIATAFWYLLGRHITSGSGMALLRQSHGDLCEKIV</sequence>
<feature type="signal peptide" evidence="2">
    <location>
        <begin position="1"/>
        <end position="22"/>
    </location>
</feature>
<evidence type="ECO:0008006" key="5">
    <source>
        <dbReference type="Google" id="ProtNLM"/>
    </source>
</evidence>